<dbReference type="RefSeq" id="WP_012649606.1">
    <property type="nucleotide sequence ID" value="NC_011983.1"/>
</dbReference>
<sequence>MDQTTAIMSDDNTIEILQFDHIQMDVADLEENIIFYKSIFGFEIKEMGVRAMTRWAILGNRHKLYLCMHENLAGKGKKNEGLVITHFGLIVTDFDNVLSKLKARNVSLAYDFEVQYHSSKSVYFFDPNGYKIEISERIGGGIDR</sequence>
<name>B9JP01_RHIR8</name>
<dbReference type="InterPro" id="IPR037523">
    <property type="entry name" value="VOC_core"/>
</dbReference>
<dbReference type="GO" id="GO:0051213">
    <property type="term" value="F:dioxygenase activity"/>
    <property type="evidence" value="ECO:0007669"/>
    <property type="project" value="UniProtKB-KW"/>
</dbReference>
<dbReference type="EMBL" id="CP000629">
    <property type="protein sequence ID" value="ACM29281.1"/>
    <property type="molecule type" value="Genomic_DNA"/>
</dbReference>
<dbReference type="KEGG" id="ara:Arad_7875"/>
<keyword evidence="2" id="KW-0560">Oxidoreductase</keyword>
<dbReference type="SUPFAM" id="SSF54593">
    <property type="entry name" value="Glyoxalase/Bleomycin resistance protein/Dihydroxybiphenyl dioxygenase"/>
    <property type="match status" value="1"/>
</dbReference>
<reference evidence="2 3" key="1">
    <citation type="journal article" date="2009" name="J. Bacteriol.">
        <title>Genome sequences of three Agrobacterium biovars help elucidate the evolution of multichromosome genomes in bacteria.</title>
        <authorList>
            <person name="Slater S.C."/>
            <person name="Goldman B.S."/>
            <person name="Goodner B."/>
            <person name="Setubal J.C."/>
            <person name="Farrand S.K."/>
            <person name="Nester E.W."/>
            <person name="Burr T.J."/>
            <person name="Banta L."/>
            <person name="Dickerman A.W."/>
            <person name="Paulsen I."/>
            <person name="Otten L."/>
            <person name="Suen G."/>
            <person name="Welch R."/>
            <person name="Almeida N.F."/>
            <person name="Arnold F."/>
            <person name="Burton O.T."/>
            <person name="Du Z."/>
            <person name="Ewing A."/>
            <person name="Godsy E."/>
            <person name="Heisel S."/>
            <person name="Houmiel K.L."/>
            <person name="Jhaveri J."/>
            <person name="Lu J."/>
            <person name="Miller N.M."/>
            <person name="Norton S."/>
            <person name="Chen Q."/>
            <person name="Phoolcharoen W."/>
            <person name="Ohlin V."/>
            <person name="Ondrusek D."/>
            <person name="Pride N."/>
            <person name="Stricklin S.L."/>
            <person name="Sun J."/>
            <person name="Wheeler C."/>
            <person name="Wilson L."/>
            <person name="Zhu H."/>
            <person name="Wood D.W."/>
        </authorList>
    </citation>
    <scope>NUCLEOTIDE SEQUENCE [LARGE SCALE GENOMIC DNA]</scope>
    <source>
        <strain evidence="3">K84 / ATCC BAA-868</strain>
    </source>
</reference>
<dbReference type="CDD" id="cd06587">
    <property type="entry name" value="VOC"/>
    <property type="match status" value="1"/>
</dbReference>
<dbReference type="AlphaFoldDB" id="B9JP01"/>
<dbReference type="STRING" id="311403.Arad_7875"/>
<dbReference type="Pfam" id="PF00903">
    <property type="entry name" value="Glyoxalase"/>
    <property type="match status" value="1"/>
</dbReference>
<dbReference type="InterPro" id="IPR029068">
    <property type="entry name" value="Glyas_Bleomycin-R_OHBP_Dase"/>
</dbReference>
<dbReference type="eggNOG" id="COG0346">
    <property type="taxonomic scope" value="Bacteria"/>
</dbReference>
<dbReference type="Gene3D" id="3.10.180.10">
    <property type="entry name" value="2,3-Dihydroxybiphenyl 1,2-Dioxygenase, domain 1"/>
    <property type="match status" value="1"/>
</dbReference>
<dbReference type="Proteomes" id="UP000001600">
    <property type="component" value="Chromosome 2"/>
</dbReference>
<evidence type="ECO:0000259" key="1">
    <source>
        <dbReference type="PROSITE" id="PS51819"/>
    </source>
</evidence>
<accession>B9JP01</accession>
<keyword evidence="2" id="KW-0223">Dioxygenase</keyword>
<gene>
    <name evidence="2" type="ordered locus">Arad_7875</name>
</gene>
<organism evidence="2 3">
    <name type="scientific">Rhizobium rhizogenes (strain K84 / ATCC BAA-868)</name>
    <name type="common">Agrobacterium radiobacter</name>
    <dbReference type="NCBI Taxonomy" id="311403"/>
    <lineage>
        <taxon>Bacteria</taxon>
        <taxon>Pseudomonadati</taxon>
        <taxon>Pseudomonadota</taxon>
        <taxon>Alphaproteobacteria</taxon>
        <taxon>Hyphomicrobiales</taxon>
        <taxon>Rhizobiaceae</taxon>
        <taxon>Rhizobium/Agrobacterium group</taxon>
        <taxon>Rhizobium</taxon>
    </lineage>
</organism>
<dbReference type="InterPro" id="IPR004360">
    <property type="entry name" value="Glyas_Fos-R_dOase_dom"/>
</dbReference>
<proteinExistence type="predicted"/>
<protein>
    <submittedName>
        <fullName evidence="2">Ring-cleavage extradiol dioxygenase</fullName>
    </submittedName>
</protein>
<dbReference type="InterPro" id="IPR051332">
    <property type="entry name" value="Fosfomycin_Res_Enzymes"/>
</dbReference>
<dbReference type="PANTHER" id="PTHR36113:SF1">
    <property type="entry name" value="GLYOXALASE_BLEOMYCIN RESISTANCE PROTEIN_DIOXYGENASE"/>
    <property type="match status" value="1"/>
</dbReference>
<dbReference type="PROSITE" id="PS51819">
    <property type="entry name" value="VOC"/>
    <property type="match status" value="1"/>
</dbReference>
<feature type="domain" description="VOC" evidence="1">
    <location>
        <begin position="18"/>
        <end position="137"/>
    </location>
</feature>
<dbReference type="PANTHER" id="PTHR36113">
    <property type="entry name" value="LYASE, PUTATIVE-RELATED-RELATED"/>
    <property type="match status" value="1"/>
</dbReference>
<dbReference type="HOGENOM" id="CLU_2079315_0_0_5"/>
<evidence type="ECO:0000313" key="2">
    <source>
        <dbReference type="EMBL" id="ACM29281.1"/>
    </source>
</evidence>
<evidence type="ECO:0000313" key="3">
    <source>
        <dbReference type="Proteomes" id="UP000001600"/>
    </source>
</evidence>